<organism evidence="11 12">
    <name type="scientific">Sphagnum troendelagicum</name>
    <dbReference type="NCBI Taxonomy" id="128251"/>
    <lineage>
        <taxon>Eukaryota</taxon>
        <taxon>Viridiplantae</taxon>
        <taxon>Streptophyta</taxon>
        <taxon>Embryophyta</taxon>
        <taxon>Bryophyta</taxon>
        <taxon>Sphagnophytina</taxon>
        <taxon>Sphagnopsida</taxon>
        <taxon>Sphagnales</taxon>
        <taxon>Sphagnaceae</taxon>
        <taxon>Sphagnum</taxon>
    </lineage>
</organism>
<evidence type="ECO:0000256" key="3">
    <source>
        <dbReference type="ARBA" id="ARBA00022448"/>
    </source>
</evidence>
<name>A0ABP0UWA9_9BRYO</name>
<evidence type="ECO:0008006" key="13">
    <source>
        <dbReference type="Google" id="ProtNLM"/>
    </source>
</evidence>
<comment type="similarity">
    <text evidence="2">Belongs to the oligopeptide OPT transporter (TC 2.A.67.1) family.</text>
</comment>
<gene>
    <name evidence="11" type="ORF">CSSPTR1EN2_LOCUS19382</name>
</gene>
<feature type="transmembrane region" description="Helical" evidence="10">
    <location>
        <begin position="183"/>
        <end position="203"/>
    </location>
</feature>
<evidence type="ECO:0000256" key="6">
    <source>
        <dbReference type="ARBA" id="ARBA00022927"/>
    </source>
</evidence>
<sequence length="773" mass="86557">MTKEEKDMSRWEPLLGIRSSSPPPPPAAAAKDHEDLIPDPEDTTLTTSSEEDDASQIEEVKLTVPETDDPSMPGLTFRTWVIGTFLCIFLSFVNQFFHFRTAPITISGIAGQMVSLYLGQFMASVLPDWTIGGVRINPGPFNIKEHVLITLLAHSGGGIKESTAKGVEAIALIKLPAFYKTEIPFIAALVLIISTQVLGYGWAGLLRKYLVEPANMWWPASLVDVSLFRALHEKEDSKGIHRLHFFAIAAICSFTWYILPGYMFATISALSWICWTWKDSIFAHQLGSGLTGLGLTAFSFDWATISAILSSPLATPWSTLVNVYIGFLVAAYIINPLLYWGDLFHTKRFPIITNKLFLSNGHRYNVSEVVAGDGLTLDLQKYETYGAPHMSAFYAVLHWGLMFAALGATIVHVILWHGKAIYCQYKTNPMEHKQSIHTKLMQKYKDVPSWWFWAFIIGNALIAMVIMQTWKHIFQLPWWGVLLSMFLNMFFTLPIGVLAATTNRFTGIGPLCDILTGYMFPGYPMANVFFRMYSAESIVQGLAYLRCSKLGHYMKIPPRELFTVLVCGAVLAGLVNLACAYWLFEGVGNMCVESGAWSCPVTANTFSVITLWGLVGSSRLLGATGEYRNLRWFFLLGALAPIPFWVIAKTSPKLKVYAKAANFPLLFGAASQWPPATPVTYNSWFVTGYIFNHLLFKHRRRWWQRYNYILSAGLDTGVAFAGPLIFLTLLYFGKSGPTWWGNPTHYLDHCPLSYCPTAKGINVTAQYHFCPVH</sequence>
<comment type="subcellular location">
    <subcellularLocation>
        <location evidence="1">Membrane</location>
        <topology evidence="1">Multi-pass membrane protein</topology>
    </subcellularLocation>
</comment>
<evidence type="ECO:0000256" key="7">
    <source>
        <dbReference type="ARBA" id="ARBA00022989"/>
    </source>
</evidence>
<dbReference type="NCBIfam" id="TIGR00728">
    <property type="entry name" value="OPT_sfam"/>
    <property type="match status" value="1"/>
</dbReference>
<keyword evidence="7 10" id="KW-1133">Transmembrane helix</keyword>
<feature type="transmembrane region" description="Helical" evidence="10">
    <location>
        <begin position="595"/>
        <end position="617"/>
    </location>
</feature>
<feature type="transmembrane region" description="Helical" evidence="10">
    <location>
        <begin position="243"/>
        <end position="270"/>
    </location>
</feature>
<feature type="transmembrane region" description="Helical" evidence="10">
    <location>
        <begin position="708"/>
        <end position="732"/>
    </location>
</feature>
<evidence type="ECO:0000256" key="2">
    <source>
        <dbReference type="ARBA" id="ARBA00005484"/>
    </source>
</evidence>
<evidence type="ECO:0000256" key="4">
    <source>
        <dbReference type="ARBA" id="ARBA00022692"/>
    </source>
</evidence>
<dbReference type="InterPro" id="IPR004813">
    <property type="entry name" value="OPT"/>
</dbReference>
<protein>
    <recommendedName>
        <fullName evidence="13">Oligopeptide transporter</fullName>
    </recommendedName>
</protein>
<keyword evidence="4 10" id="KW-0812">Transmembrane</keyword>
<dbReference type="Pfam" id="PF03169">
    <property type="entry name" value="OPT"/>
    <property type="match status" value="1"/>
</dbReference>
<feature type="transmembrane region" description="Helical" evidence="10">
    <location>
        <begin position="392"/>
        <end position="416"/>
    </location>
</feature>
<feature type="transmembrane region" description="Helical" evidence="10">
    <location>
        <begin position="679"/>
        <end position="696"/>
    </location>
</feature>
<feature type="transmembrane region" description="Helical" evidence="10">
    <location>
        <begin position="290"/>
        <end position="309"/>
    </location>
</feature>
<evidence type="ECO:0000256" key="1">
    <source>
        <dbReference type="ARBA" id="ARBA00004141"/>
    </source>
</evidence>
<evidence type="ECO:0000256" key="9">
    <source>
        <dbReference type="SAM" id="MobiDB-lite"/>
    </source>
</evidence>
<proteinExistence type="inferred from homology"/>
<evidence type="ECO:0000313" key="12">
    <source>
        <dbReference type="Proteomes" id="UP001497512"/>
    </source>
</evidence>
<evidence type="ECO:0000256" key="5">
    <source>
        <dbReference type="ARBA" id="ARBA00022856"/>
    </source>
</evidence>
<evidence type="ECO:0000256" key="10">
    <source>
        <dbReference type="SAM" id="Phobius"/>
    </source>
</evidence>
<dbReference type="PANTHER" id="PTHR22601">
    <property type="entry name" value="ISP4 LIKE PROTEIN"/>
    <property type="match status" value="1"/>
</dbReference>
<keyword evidence="6" id="KW-0653">Protein transport</keyword>
<dbReference type="Proteomes" id="UP001497512">
    <property type="component" value="Chromosome 6"/>
</dbReference>
<feature type="transmembrane region" description="Helical" evidence="10">
    <location>
        <begin position="450"/>
        <end position="470"/>
    </location>
</feature>
<dbReference type="NCBIfam" id="TIGR00727">
    <property type="entry name" value="ISP4_OPT"/>
    <property type="match status" value="1"/>
</dbReference>
<feature type="transmembrane region" description="Helical" evidence="10">
    <location>
        <begin position="629"/>
        <end position="648"/>
    </location>
</feature>
<keyword evidence="8 10" id="KW-0472">Membrane</keyword>
<accession>A0ABP0UWA9</accession>
<feature type="region of interest" description="Disordered" evidence="9">
    <location>
        <begin position="1"/>
        <end position="56"/>
    </location>
</feature>
<feature type="transmembrane region" description="Helical" evidence="10">
    <location>
        <begin position="561"/>
        <end position="583"/>
    </location>
</feature>
<dbReference type="InterPro" id="IPR004648">
    <property type="entry name" value="Oligpept_transpt"/>
</dbReference>
<dbReference type="EMBL" id="OZ019898">
    <property type="protein sequence ID" value="CAK9228742.1"/>
    <property type="molecule type" value="Genomic_DNA"/>
</dbReference>
<feature type="compositionally biased region" description="Basic and acidic residues" evidence="9">
    <location>
        <begin position="1"/>
        <end position="10"/>
    </location>
</feature>
<feature type="transmembrane region" description="Helical" evidence="10">
    <location>
        <begin position="77"/>
        <end position="97"/>
    </location>
</feature>
<feature type="transmembrane region" description="Helical" evidence="10">
    <location>
        <begin position="321"/>
        <end position="340"/>
    </location>
</feature>
<evidence type="ECO:0000313" key="11">
    <source>
        <dbReference type="EMBL" id="CAK9228742.1"/>
    </source>
</evidence>
<keyword evidence="5" id="KW-0571">Peptide transport</keyword>
<feature type="transmembrane region" description="Helical" evidence="10">
    <location>
        <begin position="476"/>
        <end position="500"/>
    </location>
</feature>
<evidence type="ECO:0000256" key="8">
    <source>
        <dbReference type="ARBA" id="ARBA00023136"/>
    </source>
</evidence>
<reference evidence="11" key="1">
    <citation type="submission" date="2024-02" db="EMBL/GenBank/DDBJ databases">
        <authorList>
            <consortium name="ELIXIR-Norway"/>
            <consortium name="Elixir Norway"/>
        </authorList>
    </citation>
    <scope>NUCLEOTIDE SEQUENCE</scope>
</reference>
<keyword evidence="3" id="KW-0813">Transport</keyword>
<keyword evidence="12" id="KW-1185">Reference proteome</keyword>